<comment type="cofactor">
    <cofactor evidence="1">
        <name>Mn(2+)</name>
        <dbReference type="ChEBI" id="CHEBI:29035"/>
    </cofactor>
</comment>
<accession>A0A346XZS1</accession>
<keyword evidence="5" id="KW-0808">Transferase</keyword>
<dbReference type="RefSeq" id="WP_216826056.1">
    <property type="nucleotide sequence ID" value="NZ_CAXIBR010000114.1"/>
</dbReference>
<dbReference type="PANTHER" id="PTHR48090">
    <property type="entry name" value="UNDECAPRENYL-PHOSPHATE 4-DEOXY-4-FORMAMIDO-L-ARABINOSE TRANSFERASE-RELATED"/>
    <property type="match status" value="1"/>
</dbReference>
<protein>
    <recommendedName>
        <fullName evidence="8">Glucosyl-3-phosphoglycerate synthase</fullName>
        <ecNumber evidence="7">2.4.1.266</ecNumber>
    </recommendedName>
</protein>
<dbReference type="InterPro" id="IPR050256">
    <property type="entry name" value="Glycosyltransferase_2"/>
</dbReference>
<keyword evidence="13" id="KW-1185">Reference proteome</keyword>
<sequence length="319" mass="34233">MQPSPTPFDIETWFAERTFAAGQFDPDELATIKAGEDVSVSVVLPARNESATIGGVIDAVMSLAGNLVDEVVVLDGGSSDDTQRVAADHGARVHTDIGVFPDLGRGLGKGDALWRSLAVTSGDIVAFIDTDIRNPDPRFVSGLLGPLLTEPDVELVKAFYDRPVELDGVMHASGGGRVTELLARPLLNLFWPELAGLVQPLSGEYAGRRTLLESIPFLTGYGVEIGMLIDTLRLRGAGAIAQVDVQQRIHRNQPLEALSRMAFGVAQAALRRLPEADRAQLGDLPTAYRQFVRDDDGTVGMSEAQAIAIVERPPMGSRR</sequence>
<dbReference type="PANTHER" id="PTHR48090:SF10">
    <property type="entry name" value="GLUCOSYL-3-PHOSPHOGLYCERATE SYNTHASE"/>
    <property type="match status" value="1"/>
</dbReference>
<organism evidence="12 13">
    <name type="scientific">Euzebya pacifica</name>
    <dbReference type="NCBI Taxonomy" id="1608957"/>
    <lineage>
        <taxon>Bacteria</taxon>
        <taxon>Bacillati</taxon>
        <taxon>Actinomycetota</taxon>
        <taxon>Nitriliruptoria</taxon>
        <taxon>Euzebyales</taxon>
    </lineage>
</organism>
<dbReference type="GO" id="GO:0016757">
    <property type="term" value="F:glycosyltransferase activity"/>
    <property type="evidence" value="ECO:0007669"/>
    <property type="project" value="UniProtKB-KW"/>
</dbReference>
<dbReference type="AlphaFoldDB" id="A0A346XZS1"/>
<dbReference type="SUPFAM" id="SSF53448">
    <property type="entry name" value="Nucleotide-diphospho-sugar transferases"/>
    <property type="match status" value="1"/>
</dbReference>
<evidence type="ECO:0000256" key="8">
    <source>
        <dbReference type="ARBA" id="ARBA00040894"/>
    </source>
</evidence>
<gene>
    <name evidence="12" type="ORF">DVS28_a3039</name>
</gene>
<dbReference type="NCBIfam" id="NF010496">
    <property type="entry name" value="PRK13915.1"/>
    <property type="match status" value="1"/>
</dbReference>
<evidence type="ECO:0000256" key="6">
    <source>
        <dbReference type="ARBA" id="ARBA00022842"/>
    </source>
</evidence>
<dbReference type="KEGG" id="euz:DVS28_a3039"/>
<comment type="cofactor">
    <cofactor evidence="2">
        <name>Mg(2+)</name>
        <dbReference type="ChEBI" id="CHEBI:18420"/>
    </cofactor>
</comment>
<evidence type="ECO:0000313" key="12">
    <source>
        <dbReference type="EMBL" id="AXV07718.1"/>
    </source>
</evidence>
<dbReference type="Pfam" id="PF00535">
    <property type="entry name" value="Glycos_transf_2"/>
    <property type="match status" value="1"/>
</dbReference>
<evidence type="ECO:0000256" key="3">
    <source>
        <dbReference type="ARBA" id="ARBA00006739"/>
    </source>
</evidence>
<evidence type="ECO:0000256" key="1">
    <source>
        <dbReference type="ARBA" id="ARBA00001936"/>
    </source>
</evidence>
<keyword evidence="6" id="KW-0460">Magnesium</keyword>
<evidence type="ECO:0000256" key="9">
    <source>
        <dbReference type="ARBA" id="ARBA00048689"/>
    </source>
</evidence>
<evidence type="ECO:0000256" key="10">
    <source>
        <dbReference type="ARBA" id="ARBA00048997"/>
    </source>
</evidence>
<reference evidence="12 13" key="1">
    <citation type="submission" date="2018-09" db="EMBL/GenBank/DDBJ databases">
        <title>Complete genome sequence of Euzebya sp. DY32-46 isolated from seawater of Pacific Ocean.</title>
        <authorList>
            <person name="Xu L."/>
            <person name="Wu Y.-H."/>
            <person name="Xu X.-W."/>
        </authorList>
    </citation>
    <scope>NUCLEOTIDE SEQUENCE [LARGE SCALE GENOMIC DNA]</scope>
    <source>
        <strain evidence="12 13">DY32-46</strain>
    </source>
</reference>
<comment type="catalytic activity">
    <reaction evidence="9">
        <text>(2R)-3-phosphoglycerate + UDP-alpha-D-glucose = (2R)-2-O-(alpha-D-glucopyranosyl)-3-phospho-glycerate + UDP + H(+)</text>
        <dbReference type="Rhea" id="RHEA:31319"/>
        <dbReference type="ChEBI" id="CHEBI:15378"/>
        <dbReference type="ChEBI" id="CHEBI:58223"/>
        <dbReference type="ChEBI" id="CHEBI:58272"/>
        <dbReference type="ChEBI" id="CHEBI:58885"/>
        <dbReference type="ChEBI" id="CHEBI:62600"/>
        <dbReference type="EC" id="2.4.1.266"/>
    </reaction>
    <physiologicalReaction direction="left-to-right" evidence="9">
        <dbReference type="Rhea" id="RHEA:31320"/>
    </physiologicalReaction>
</comment>
<dbReference type="InterPro" id="IPR029044">
    <property type="entry name" value="Nucleotide-diphossugar_trans"/>
</dbReference>
<evidence type="ECO:0000259" key="11">
    <source>
        <dbReference type="Pfam" id="PF00535"/>
    </source>
</evidence>
<evidence type="ECO:0000256" key="5">
    <source>
        <dbReference type="ARBA" id="ARBA00022679"/>
    </source>
</evidence>
<dbReference type="EMBL" id="CP031165">
    <property type="protein sequence ID" value="AXV07718.1"/>
    <property type="molecule type" value="Genomic_DNA"/>
</dbReference>
<dbReference type="InterPro" id="IPR001173">
    <property type="entry name" value="Glyco_trans_2-like"/>
</dbReference>
<comment type="similarity">
    <text evidence="3">Belongs to the glycosyltransferase 2 family.</text>
</comment>
<keyword evidence="4" id="KW-0328">Glycosyltransferase</keyword>
<dbReference type="Proteomes" id="UP000264006">
    <property type="component" value="Chromosome"/>
</dbReference>
<evidence type="ECO:0000256" key="2">
    <source>
        <dbReference type="ARBA" id="ARBA00001946"/>
    </source>
</evidence>
<comment type="catalytic activity">
    <reaction evidence="10">
        <text>an NDP-alpha-D-glucose + (2R)-3-phosphoglycerate = (2R)-2-O-(alpha-D-glucopyranosyl)-3-phospho-glycerate + a ribonucleoside 5'-diphosphate + H(+)</text>
        <dbReference type="Rhea" id="RHEA:47244"/>
        <dbReference type="ChEBI" id="CHEBI:15378"/>
        <dbReference type="ChEBI" id="CHEBI:57930"/>
        <dbReference type="ChEBI" id="CHEBI:58272"/>
        <dbReference type="ChEBI" id="CHEBI:62600"/>
        <dbReference type="ChEBI" id="CHEBI:76533"/>
        <dbReference type="EC" id="2.4.1.266"/>
    </reaction>
    <physiologicalReaction direction="left-to-right" evidence="10">
        <dbReference type="Rhea" id="RHEA:47245"/>
    </physiologicalReaction>
</comment>
<evidence type="ECO:0000256" key="4">
    <source>
        <dbReference type="ARBA" id="ARBA00022676"/>
    </source>
</evidence>
<evidence type="ECO:0000256" key="7">
    <source>
        <dbReference type="ARBA" id="ARBA00039022"/>
    </source>
</evidence>
<feature type="domain" description="Glycosyltransferase 2-like" evidence="11">
    <location>
        <begin position="41"/>
        <end position="160"/>
    </location>
</feature>
<dbReference type="Gene3D" id="3.90.550.10">
    <property type="entry name" value="Spore Coat Polysaccharide Biosynthesis Protein SpsA, Chain A"/>
    <property type="match status" value="1"/>
</dbReference>
<proteinExistence type="inferred from homology"/>
<name>A0A346XZS1_9ACTN</name>
<evidence type="ECO:0000313" key="13">
    <source>
        <dbReference type="Proteomes" id="UP000264006"/>
    </source>
</evidence>
<dbReference type="EC" id="2.4.1.266" evidence="7"/>